<dbReference type="InterPro" id="IPR008274">
    <property type="entry name" value="AldOxase/xan_DH_MoCoBD1"/>
</dbReference>
<dbReference type="InterPro" id="IPR046867">
    <property type="entry name" value="AldOxase/xan_DH_MoCoBD2"/>
</dbReference>
<dbReference type="PROSITE" id="PS51318">
    <property type="entry name" value="TAT"/>
    <property type="match status" value="1"/>
</dbReference>
<dbReference type="Pfam" id="PF20256">
    <property type="entry name" value="MoCoBD_2"/>
    <property type="match status" value="2"/>
</dbReference>
<dbReference type="SMART" id="SM01008">
    <property type="entry name" value="Ald_Xan_dh_C"/>
    <property type="match status" value="1"/>
</dbReference>
<evidence type="ECO:0000313" key="4">
    <source>
        <dbReference type="Proteomes" id="UP000829476"/>
    </source>
</evidence>
<dbReference type="PANTHER" id="PTHR47495:SF3">
    <property type="entry name" value="BLR6219 PROTEIN"/>
    <property type="match status" value="1"/>
</dbReference>
<dbReference type="PANTHER" id="PTHR47495">
    <property type="entry name" value="ALDEHYDE DEHYDROGENASE"/>
    <property type="match status" value="1"/>
</dbReference>
<dbReference type="SUPFAM" id="SSF56003">
    <property type="entry name" value="Molybdenum cofactor-binding domain"/>
    <property type="match status" value="2"/>
</dbReference>
<dbReference type="RefSeq" id="WP_242936459.1">
    <property type="nucleotide sequence ID" value="NZ_CP094326.1"/>
</dbReference>
<reference evidence="3 4" key="1">
    <citation type="journal article" date="2018" name="Int. J. Syst. Evol. Microbiol.">
        <title>Zhouia spongiae sp. nov., isolated from a marine sponge.</title>
        <authorList>
            <person name="Zhuang L."/>
            <person name="Lin B."/>
            <person name="Qin F."/>
            <person name="Luo L."/>
        </authorList>
    </citation>
    <scope>NUCLEOTIDE SEQUENCE [LARGE SCALE GENOMIC DNA]</scope>
    <source>
        <strain evidence="3 4">HN-Y44</strain>
    </source>
</reference>
<dbReference type="PIRSF" id="PIRSF036389">
    <property type="entry name" value="IOR_B"/>
    <property type="match status" value="1"/>
</dbReference>
<gene>
    <name evidence="3" type="ORF">MQE36_13260</name>
</gene>
<feature type="domain" description="Aldehyde oxidase/xanthine dehydrogenase a/b hammerhead" evidence="2">
    <location>
        <begin position="210"/>
        <end position="305"/>
    </location>
</feature>
<evidence type="ECO:0000259" key="2">
    <source>
        <dbReference type="SMART" id="SM01008"/>
    </source>
</evidence>
<keyword evidence="1" id="KW-1133">Transmembrane helix</keyword>
<dbReference type="Pfam" id="PF02738">
    <property type="entry name" value="MoCoBD_1"/>
    <property type="match status" value="1"/>
</dbReference>
<sequence>MTLIKTTYGRRSFLKTSALAGGGIMIGFSWLASCKPTPEQVLNMPEEWFEINGFLKIGDNGMVTIMSPNPEIGQNVKTSMPMIIAEELDADWKDVIVEQAPLNTAIFTRQLAGGSQSIRQGWDGLRMAGATARHVLKEAAAQAWNVPVDEITTEAGVLYHKAGGKSAGYGEMASAAVTIPVPEEVELKDVKDFKIIRTSKRNVDAQNIITGKPLFGLDYKKEGMFIAMIVHPPAFGLRLKSFDDTDARQMPGIRDVFTIDTYEEGTARRWCDVDSYPNLLVVVGNTTWEVLQAKKALKVEWEPFEDYGYDVFDWTEQNTSKQSVPAGAESTADHMERMKAASTKEARVVRKDGNPEQAFKNADQVIERVFTAPFLAHNTMEPMNFFADVTESEAVLVGPIQTPEYMEKSVSDRLGLPLDKIDIQMTRQGGGFGRRLYGHFLVEAAVISQKVKAPVKLVYTREDDMSFGIYRPAYYVTYKAALDKDKNLTGFHINSGGIPESALFANRFPAGAVDNYLAESWTVPSNISVGAWRAPSSNFIAGAEQSFLDEVAEAAGKDPIDFRLELFERAKSNPVGERNDYDAERYAGVLKLVREKSGWNGSDANRHRGVAAYYCHNSYVANVLDIEMDGDHPVVKKVYCAVDCGIVVNPIAATNMIEGGTVDGIGHALYSRITFEKGAPQQHNFDTYRLIRHREAPKNVEVHFVASDVHPTGLGEPPLPPVIGALANALYKASGRRYYHQPFMYNKPEIS</sequence>
<dbReference type="Proteomes" id="UP000829476">
    <property type="component" value="Chromosome"/>
</dbReference>
<protein>
    <submittedName>
        <fullName evidence="3">Molybdopterin-dependent oxidoreductase</fullName>
    </submittedName>
</protein>
<keyword evidence="1" id="KW-0812">Transmembrane</keyword>
<name>A0ABY3YKD0_9FLAO</name>
<dbReference type="EMBL" id="CP094326">
    <property type="protein sequence ID" value="UNY98049.1"/>
    <property type="molecule type" value="Genomic_DNA"/>
</dbReference>
<dbReference type="InterPro" id="IPR037165">
    <property type="entry name" value="AldOxase/xan_DH_Mopterin-bd_sf"/>
</dbReference>
<keyword evidence="1" id="KW-0472">Membrane</keyword>
<dbReference type="InterPro" id="IPR000674">
    <property type="entry name" value="Ald_Oxase/Xan_DH_a/b"/>
</dbReference>
<dbReference type="Gene3D" id="3.90.1170.50">
    <property type="entry name" value="Aldehyde oxidase/xanthine dehydrogenase, a/b hammerhead"/>
    <property type="match status" value="1"/>
</dbReference>
<accession>A0ABY3YKD0</accession>
<dbReference type="InterPro" id="IPR006311">
    <property type="entry name" value="TAT_signal"/>
</dbReference>
<evidence type="ECO:0000256" key="1">
    <source>
        <dbReference type="SAM" id="Phobius"/>
    </source>
</evidence>
<proteinExistence type="predicted"/>
<dbReference type="InterPro" id="IPR052516">
    <property type="entry name" value="N-heterocyclic_Hydroxylase"/>
</dbReference>
<dbReference type="PROSITE" id="PS51257">
    <property type="entry name" value="PROKAR_LIPOPROTEIN"/>
    <property type="match status" value="1"/>
</dbReference>
<dbReference type="Gene3D" id="3.30.365.10">
    <property type="entry name" value="Aldehyde oxidase/xanthine dehydrogenase, molybdopterin binding domain"/>
    <property type="match status" value="4"/>
</dbReference>
<feature type="transmembrane region" description="Helical" evidence="1">
    <location>
        <begin position="12"/>
        <end position="32"/>
    </location>
</feature>
<evidence type="ECO:0000313" key="3">
    <source>
        <dbReference type="EMBL" id="UNY98049.1"/>
    </source>
</evidence>
<keyword evidence="4" id="KW-1185">Reference proteome</keyword>
<organism evidence="3 4">
    <name type="scientific">Zhouia spongiae</name>
    <dbReference type="NCBI Taxonomy" id="2202721"/>
    <lineage>
        <taxon>Bacteria</taxon>
        <taxon>Pseudomonadati</taxon>
        <taxon>Bacteroidota</taxon>
        <taxon>Flavobacteriia</taxon>
        <taxon>Flavobacteriales</taxon>
        <taxon>Flavobacteriaceae</taxon>
        <taxon>Zhouia</taxon>
    </lineage>
</organism>
<dbReference type="InterPro" id="IPR012368">
    <property type="entry name" value="OxRdtase_Mopterin-bd_su_IorB"/>
</dbReference>